<feature type="domain" description="NR LBD" evidence="5">
    <location>
        <begin position="1"/>
        <end position="137"/>
    </location>
</feature>
<evidence type="ECO:0000256" key="3">
    <source>
        <dbReference type="ARBA" id="ARBA00023163"/>
    </source>
</evidence>
<dbReference type="InterPro" id="IPR000536">
    <property type="entry name" value="Nucl_hrmn_rcpt_lig-bd"/>
</dbReference>
<gene>
    <name evidence="6" type="ORF">niasHT_026497</name>
</gene>
<dbReference type="Gene3D" id="1.10.565.10">
    <property type="entry name" value="Retinoid X Receptor"/>
    <property type="match status" value="1"/>
</dbReference>
<evidence type="ECO:0000259" key="5">
    <source>
        <dbReference type="PROSITE" id="PS51843"/>
    </source>
</evidence>
<evidence type="ECO:0000256" key="1">
    <source>
        <dbReference type="ARBA" id="ARBA00005993"/>
    </source>
</evidence>
<keyword evidence="7" id="KW-1185">Reference proteome</keyword>
<dbReference type="Pfam" id="PF00104">
    <property type="entry name" value="Hormone_recep"/>
    <property type="match status" value="1"/>
</dbReference>
<keyword evidence="3" id="KW-0804">Transcription</keyword>
<comment type="caution">
    <text evidence="6">The sequence shown here is derived from an EMBL/GenBank/DDBJ whole genome shotgun (WGS) entry which is preliminary data.</text>
</comment>
<keyword evidence="2" id="KW-0805">Transcription regulation</keyword>
<dbReference type="SUPFAM" id="SSF48508">
    <property type="entry name" value="Nuclear receptor ligand-binding domain"/>
    <property type="match status" value="1"/>
</dbReference>
<organism evidence="6 7">
    <name type="scientific">Heterodera trifolii</name>
    <dbReference type="NCBI Taxonomy" id="157864"/>
    <lineage>
        <taxon>Eukaryota</taxon>
        <taxon>Metazoa</taxon>
        <taxon>Ecdysozoa</taxon>
        <taxon>Nematoda</taxon>
        <taxon>Chromadorea</taxon>
        <taxon>Rhabditida</taxon>
        <taxon>Tylenchina</taxon>
        <taxon>Tylenchomorpha</taxon>
        <taxon>Tylenchoidea</taxon>
        <taxon>Heteroderidae</taxon>
        <taxon>Heteroderinae</taxon>
        <taxon>Heterodera</taxon>
    </lineage>
</organism>
<dbReference type="PROSITE" id="PS51843">
    <property type="entry name" value="NR_LBD"/>
    <property type="match status" value="1"/>
</dbReference>
<dbReference type="PANTHER" id="PTHR45886">
    <property type="entry name" value="NUCLEAR HORMONE RECEPTOR FAMILY-RELATED-RELATED"/>
    <property type="match status" value="1"/>
</dbReference>
<dbReference type="InterPro" id="IPR035500">
    <property type="entry name" value="NHR-like_dom_sf"/>
</dbReference>
<accession>A0ABD2JLB3</accession>
<name>A0ABD2JLB3_9BILA</name>
<dbReference type="AlphaFoldDB" id="A0ABD2JLB3"/>
<sequence>MPLYVLCNSFYSVQQNVMRMSEQMMRNSVQPFVRLKLINEEFVLIRAIIYSHMVSPGLSDPAQKLLRSEAEKYAALLMSVVQTKYGHAAGALRYMELMGLIEGLFNTSAKYRQLLTYISNVLDPNFDKAAVGLVGVSEKVREALGQAEPANGHCLQRKRHRWSAEDEALVFKLFMETCGNDQHYFNSMRARRIKSKLPPGHHLRAFSWEALQTRLRKYIVAPCVYSLNNCAPSELKEVRRKEEGGRGGMWCGWEACVGYAATCMSSTSNSRVSTVDPSVRLQQQSKAVLAGKKICKEVDEEVEGRVNTTE</sequence>
<reference evidence="6 7" key="1">
    <citation type="submission" date="2024-10" db="EMBL/GenBank/DDBJ databases">
        <authorList>
            <person name="Kim D."/>
        </authorList>
    </citation>
    <scope>NUCLEOTIDE SEQUENCE [LARGE SCALE GENOMIC DNA]</scope>
    <source>
        <strain evidence="6">BH-2024</strain>
    </source>
</reference>
<dbReference type="PANTHER" id="PTHR45886:SF18">
    <property type="entry name" value="NR LBD DOMAIN-CONTAINING PROTEIN-RELATED"/>
    <property type="match status" value="1"/>
</dbReference>
<comment type="similarity">
    <text evidence="1">Belongs to the nuclear hormone receptor family.</text>
</comment>
<evidence type="ECO:0000313" key="7">
    <source>
        <dbReference type="Proteomes" id="UP001620626"/>
    </source>
</evidence>
<evidence type="ECO:0000256" key="2">
    <source>
        <dbReference type="ARBA" id="ARBA00023015"/>
    </source>
</evidence>
<dbReference type="Proteomes" id="UP001620626">
    <property type="component" value="Unassembled WGS sequence"/>
</dbReference>
<evidence type="ECO:0000313" key="6">
    <source>
        <dbReference type="EMBL" id="KAL3091238.1"/>
    </source>
</evidence>
<dbReference type="EMBL" id="JBICBT010000946">
    <property type="protein sequence ID" value="KAL3091238.1"/>
    <property type="molecule type" value="Genomic_DNA"/>
</dbReference>
<keyword evidence="4" id="KW-0675">Receptor</keyword>
<evidence type="ECO:0000256" key="4">
    <source>
        <dbReference type="ARBA" id="ARBA00023170"/>
    </source>
</evidence>
<proteinExistence type="inferred from homology"/>
<protein>
    <recommendedName>
        <fullName evidence="5">NR LBD domain-containing protein</fullName>
    </recommendedName>
</protein>